<dbReference type="CDD" id="cd03050">
    <property type="entry name" value="GST_N_Theta"/>
    <property type="match status" value="1"/>
</dbReference>
<sequence>TERSSDRPLTPGPEQPCSEPRSLSAEDRQPSRSRDRGGWEPRGTPRAGRGLRRGLLRSAPREEPGLPRPAGERGAGGTGRDGTDDSGGGSSSMGLELYLDLLSQPCRALYIFARSNNIPFEFKHVELMKGQHRTEEFRKVNILMKVPTLRDGSFTLAESIAILLYLARKFKTPDHWYPSDLQKRARVDEYLSWQHVNIRGKGSKLFLTKVLLPLLTGQPLPPEKLEGVTEELNVVLKQFEEKFLQDKPFIAGSEISLADLVALVELMQPVGAGYDLFEERPKLAEWRRRVEEAVGKQLFQEAHEGILNTKNLTADKIAPELLEHLKHQLLKQASQN</sequence>
<evidence type="ECO:0000313" key="12">
    <source>
        <dbReference type="Proteomes" id="UP001333110"/>
    </source>
</evidence>
<evidence type="ECO:0000313" key="11">
    <source>
        <dbReference type="EMBL" id="KAK4813068.1"/>
    </source>
</evidence>
<feature type="compositionally biased region" description="Basic and acidic residues" evidence="8">
    <location>
        <begin position="24"/>
        <end position="39"/>
    </location>
</feature>
<evidence type="ECO:0000256" key="3">
    <source>
        <dbReference type="ARBA" id="ARBA00011738"/>
    </source>
</evidence>
<dbReference type="Gene3D" id="3.40.30.10">
    <property type="entry name" value="Glutaredoxin"/>
    <property type="match status" value="1"/>
</dbReference>
<dbReference type="Pfam" id="PF00043">
    <property type="entry name" value="GST_C"/>
    <property type="match status" value="1"/>
</dbReference>
<dbReference type="GO" id="GO:0006749">
    <property type="term" value="P:glutathione metabolic process"/>
    <property type="evidence" value="ECO:0007669"/>
    <property type="project" value="TreeGrafter"/>
</dbReference>
<comment type="similarity">
    <text evidence="2">Belongs to the GST superfamily. Theta family.</text>
</comment>
<dbReference type="GO" id="GO:0004364">
    <property type="term" value="F:glutathione transferase activity"/>
    <property type="evidence" value="ECO:0007669"/>
    <property type="project" value="UniProtKB-EC"/>
</dbReference>
<organism evidence="11 12">
    <name type="scientific">Mycteria americana</name>
    <name type="common">Wood stork</name>
    <dbReference type="NCBI Taxonomy" id="33587"/>
    <lineage>
        <taxon>Eukaryota</taxon>
        <taxon>Metazoa</taxon>
        <taxon>Chordata</taxon>
        <taxon>Craniata</taxon>
        <taxon>Vertebrata</taxon>
        <taxon>Euteleostomi</taxon>
        <taxon>Archelosauria</taxon>
        <taxon>Archosauria</taxon>
        <taxon>Dinosauria</taxon>
        <taxon>Saurischia</taxon>
        <taxon>Theropoda</taxon>
        <taxon>Coelurosauria</taxon>
        <taxon>Aves</taxon>
        <taxon>Neognathae</taxon>
        <taxon>Neoaves</taxon>
        <taxon>Aequornithes</taxon>
        <taxon>Ciconiiformes</taxon>
        <taxon>Ciconiidae</taxon>
        <taxon>Mycteria</taxon>
    </lineage>
</organism>
<dbReference type="SUPFAM" id="SSF47616">
    <property type="entry name" value="GST C-terminal domain-like"/>
    <property type="match status" value="1"/>
</dbReference>
<evidence type="ECO:0000256" key="8">
    <source>
        <dbReference type="SAM" id="MobiDB-lite"/>
    </source>
</evidence>
<comment type="subcellular location">
    <subcellularLocation>
        <location evidence="1">Cytoplasm</location>
    </subcellularLocation>
</comment>
<dbReference type="Gene3D" id="1.20.1050.10">
    <property type="match status" value="1"/>
</dbReference>
<dbReference type="InterPro" id="IPR004045">
    <property type="entry name" value="Glutathione_S-Trfase_N"/>
</dbReference>
<dbReference type="AlphaFoldDB" id="A0AAN7NLF1"/>
<dbReference type="InterPro" id="IPR036249">
    <property type="entry name" value="Thioredoxin-like_sf"/>
</dbReference>
<dbReference type="SUPFAM" id="SSF52833">
    <property type="entry name" value="Thioredoxin-like"/>
    <property type="match status" value="1"/>
</dbReference>
<dbReference type="Pfam" id="PF02798">
    <property type="entry name" value="GST_N"/>
    <property type="match status" value="1"/>
</dbReference>
<dbReference type="SFLD" id="SFLDG00358">
    <property type="entry name" value="Main_(cytGST)"/>
    <property type="match status" value="1"/>
</dbReference>
<comment type="catalytic activity">
    <reaction evidence="7">
        <text>RX + glutathione = an S-substituted glutathione + a halide anion + H(+)</text>
        <dbReference type="Rhea" id="RHEA:16437"/>
        <dbReference type="ChEBI" id="CHEBI:15378"/>
        <dbReference type="ChEBI" id="CHEBI:16042"/>
        <dbReference type="ChEBI" id="CHEBI:17792"/>
        <dbReference type="ChEBI" id="CHEBI:57925"/>
        <dbReference type="ChEBI" id="CHEBI:90779"/>
        <dbReference type="EC" id="2.5.1.18"/>
    </reaction>
</comment>
<evidence type="ECO:0000256" key="4">
    <source>
        <dbReference type="ARBA" id="ARBA00012452"/>
    </source>
</evidence>
<dbReference type="InterPro" id="IPR004046">
    <property type="entry name" value="GST_C"/>
</dbReference>
<feature type="region of interest" description="Disordered" evidence="8">
    <location>
        <begin position="1"/>
        <end position="90"/>
    </location>
</feature>
<dbReference type="InterPro" id="IPR040079">
    <property type="entry name" value="Glutathione_S-Trfase"/>
</dbReference>
<feature type="non-terminal residue" evidence="11">
    <location>
        <position position="1"/>
    </location>
</feature>
<dbReference type="SFLD" id="SFLDS00019">
    <property type="entry name" value="Glutathione_Transferase_(cytos"/>
    <property type="match status" value="1"/>
</dbReference>
<evidence type="ECO:0000256" key="5">
    <source>
        <dbReference type="ARBA" id="ARBA00022490"/>
    </source>
</evidence>
<dbReference type="PANTHER" id="PTHR43917:SF9">
    <property type="entry name" value="GLUTATHIONE S-TRANSFERASE THETA-1"/>
    <property type="match status" value="1"/>
</dbReference>
<comment type="subunit">
    <text evidence="3">Homodimer.</text>
</comment>
<dbReference type="InterPro" id="IPR036282">
    <property type="entry name" value="Glutathione-S-Trfase_C_sf"/>
</dbReference>
<dbReference type="PANTHER" id="PTHR43917">
    <property type="match status" value="1"/>
</dbReference>
<dbReference type="SFLD" id="SFLDG01153">
    <property type="entry name" value="Main.4:_Theta-like"/>
    <property type="match status" value="1"/>
</dbReference>
<dbReference type="Proteomes" id="UP001333110">
    <property type="component" value="Unassembled WGS sequence"/>
</dbReference>
<dbReference type="GO" id="GO:0005737">
    <property type="term" value="C:cytoplasm"/>
    <property type="evidence" value="ECO:0007669"/>
    <property type="project" value="UniProtKB-SubCell"/>
</dbReference>
<dbReference type="PROSITE" id="PS50405">
    <property type="entry name" value="GST_CTER"/>
    <property type="match status" value="1"/>
</dbReference>
<dbReference type="InterPro" id="IPR040077">
    <property type="entry name" value="GST_C_Theta"/>
</dbReference>
<keyword evidence="12" id="KW-1185">Reference proteome</keyword>
<comment type="caution">
    <text evidence="11">The sequence shown here is derived from an EMBL/GenBank/DDBJ whole genome shotgun (WGS) entry which is preliminary data.</text>
</comment>
<name>A0AAN7NLF1_MYCAM</name>
<evidence type="ECO:0000259" key="10">
    <source>
        <dbReference type="PROSITE" id="PS50405"/>
    </source>
</evidence>
<evidence type="ECO:0000256" key="2">
    <source>
        <dbReference type="ARBA" id="ARBA00009899"/>
    </source>
</evidence>
<accession>A0AAN7NLF1</accession>
<dbReference type="PROSITE" id="PS50404">
    <property type="entry name" value="GST_NTER"/>
    <property type="match status" value="1"/>
</dbReference>
<dbReference type="FunFam" id="3.40.30.10:FF:000401">
    <property type="entry name" value="Glutathione S-transferase theta 1"/>
    <property type="match status" value="1"/>
</dbReference>
<dbReference type="InterPro" id="IPR051369">
    <property type="entry name" value="GST_Theta"/>
</dbReference>
<keyword evidence="6" id="KW-0808">Transferase</keyword>
<reference evidence="11 12" key="1">
    <citation type="journal article" date="2023" name="J. Hered.">
        <title>Chromosome-level genome of the wood stork (Mycteria americana) provides insight into avian chromosome evolution.</title>
        <authorList>
            <person name="Flamio R. Jr."/>
            <person name="Ramstad K.M."/>
        </authorList>
    </citation>
    <scope>NUCLEOTIDE SEQUENCE [LARGE SCALE GENOMIC DNA]</scope>
    <source>
        <strain evidence="11">JAX WOST 10</strain>
    </source>
</reference>
<feature type="domain" description="GST N-terminal" evidence="9">
    <location>
        <begin position="93"/>
        <end position="174"/>
    </location>
</feature>
<evidence type="ECO:0000256" key="7">
    <source>
        <dbReference type="ARBA" id="ARBA00047960"/>
    </source>
</evidence>
<proteinExistence type="inferred from homology"/>
<feature type="compositionally biased region" description="Gly residues" evidence="8">
    <location>
        <begin position="73"/>
        <end position="90"/>
    </location>
</feature>
<gene>
    <name evidence="11" type="ORF">QYF61_007570</name>
</gene>
<dbReference type="InterPro" id="IPR040075">
    <property type="entry name" value="GST_N_Theta"/>
</dbReference>
<dbReference type="FunFam" id="1.20.1050.10:FF:000008">
    <property type="entry name" value="Glutathione S-transferase theta-1"/>
    <property type="match status" value="1"/>
</dbReference>
<feature type="domain" description="GST C-terminal" evidence="10">
    <location>
        <begin position="180"/>
        <end position="321"/>
    </location>
</feature>
<evidence type="ECO:0000256" key="6">
    <source>
        <dbReference type="ARBA" id="ARBA00022679"/>
    </source>
</evidence>
<evidence type="ECO:0000259" key="9">
    <source>
        <dbReference type="PROSITE" id="PS50404"/>
    </source>
</evidence>
<evidence type="ECO:0000256" key="1">
    <source>
        <dbReference type="ARBA" id="ARBA00004496"/>
    </source>
</evidence>
<dbReference type="EC" id="2.5.1.18" evidence="4"/>
<protein>
    <recommendedName>
        <fullName evidence="4">glutathione transferase</fullName>
        <ecNumber evidence="4">2.5.1.18</ecNumber>
    </recommendedName>
</protein>
<keyword evidence="5" id="KW-0963">Cytoplasm</keyword>
<dbReference type="EMBL" id="JAUNZN010000013">
    <property type="protein sequence ID" value="KAK4813068.1"/>
    <property type="molecule type" value="Genomic_DNA"/>
</dbReference>
<dbReference type="InterPro" id="IPR010987">
    <property type="entry name" value="Glutathione-S-Trfase_C-like"/>
</dbReference>
<dbReference type="CDD" id="cd03183">
    <property type="entry name" value="GST_C_Theta"/>
    <property type="match status" value="1"/>
</dbReference>